<dbReference type="PANTHER" id="PTHR21366">
    <property type="entry name" value="GLYOXALASE FAMILY PROTEIN"/>
    <property type="match status" value="1"/>
</dbReference>
<accession>A0A7W9ALI8</accession>
<dbReference type="Proteomes" id="UP000549617">
    <property type="component" value="Unassembled WGS sequence"/>
</dbReference>
<dbReference type="InterPro" id="IPR029068">
    <property type="entry name" value="Glyas_Bleomycin-R_OHBP_Dase"/>
</dbReference>
<sequence length="129" mass="13990">MRITGIDHVVLLVTDIDRMIDFYTVVLGCQVEHSQDDIGLVHLRAGTSLIDLVDRAGTLGARSPDDAGPGRNLDHICLRVEAFDPDAVRAELAVHGIECDPSAQRFGSTGQGHSLYLWDVEGNGIELRA</sequence>
<dbReference type="Pfam" id="PF00903">
    <property type="entry name" value="Glyoxalase"/>
    <property type="match status" value="1"/>
</dbReference>
<dbReference type="GO" id="GO:0016829">
    <property type="term" value="F:lyase activity"/>
    <property type="evidence" value="ECO:0007669"/>
    <property type="project" value="UniProtKB-KW"/>
</dbReference>
<dbReference type="Gene3D" id="3.10.180.10">
    <property type="entry name" value="2,3-Dihydroxybiphenyl 1,2-Dioxygenase, domain 1"/>
    <property type="match status" value="1"/>
</dbReference>
<evidence type="ECO:0000259" key="1">
    <source>
        <dbReference type="PROSITE" id="PS51819"/>
    </source>
</evidence>
<name>A0A7W9ALI8_9SPHN</name>
<proteinExistence type="predicted"/>
<comment type="caution">
    <text evidence="2">The sequence shown here is derived from an EMBL/GenBank/DDBJ whole genome shotgun (WGS) entry which is preliminary data.</text>
</comment>
<dbReference type="GO" id="GO:0051213">
    <property type="term" value="F:dioxygenase activity"/>
    <property type="evidence" value="ECO:0007669"/>
    <property type="project" value="UniProtKB-KW"/>
</dbReference>
<dbReference type="InterPro" id="IPR050383">
    <property type="entry name" value="GlyoxalaseI/FosfomycinResist"/>
</dbReference>
<organism evidence="2 3">
    <name type="scientific">Sphingobium boeckii</name>
    <dbReference type="NCBI Taxonomy" id="1082345"/>
    <lineage>
        <taxon>Bacteria</taxon>
        <taxon>Pseudomonadati</taxon>
        <taxon>Pseudomonadota</taxon>
        <taxon>Alphaproteobacteria</taxon>
        <taxon>Sphingomonadales</taxon>
        <taxon>Sphingomonadaceae</taxon>
        <taxon>Sphingobium</taxon>
    </lineage>
</organism>
<dbReference type="PANTHER" id="PTHR21366:SF14">
    <property type="entry name" value="GLYOXALASE DOMAIN-CONTAINING PROTEIN 5"/>
    <property type="match status" value="1"/>
</dbReference>
<keyword evidence="2" id="KW-0560">Oxidoreductase</keyword>
<dbReference type="RefSeq" id="WP_246351117.1">
    <property type="nucleotide sequence ID" value="NZ_JACIJC010000010.1"/>
</dbReference>
<reference evidence="2 3" key="1">
    <citation type="submission" date="2020-08" db="EMBL/GenBank/DDBJ databases">
        <title>Genomic Encyclopedia of Type Strains, Phase IV (KMG-IV): sequencing the most valuable type-strain genomes for metagenomic binning, comparative biology and taxonomic classification.</title>
        <authorList>
            <person name="Goeker M."/>
        </authorList>
    </citation>
    <scope>NUCLEOTIDE SEQUENCE [LARGE SCALE GENOMIC DNA]</scope>
    <source>
        <strain evidence="2 3">DSM 25079</strain>
    </source>
</reference>
<dbReference type="InterPro" id="IPR004360">
    <property type="entry name" value="Glyas_Fos-R_dOase_dom"/>
</dbReference>
<evidence type="ECO:0000313" key="2">
    <source>
        <dbReference type="EMBL" id="MBB5687877.1"/>
    </source>
</evidence>
<gene>
    <name evidence="2" type="ORF">FHS49_003924</name>
</gene>
<dbReference type="AlphaFoldDB" id="A0A7W9ALI8"/>
<dbReference type="InterPro" id="IPR037523">
    <property type="entry name" value="VOC_core"/>
</dbReference>
<dbReference type="EMBL" id="JACIJC010000010">
    <property type="protein sequence ID" value="MBB5687877.1"/>
    <property type="molecule type" value="Genomic_DNA"/>
</dbReference>
<dbReference type="PROSITE" id="PS51819">
    <property type="entry name" value="VOC"/>
    <property type="match status" value="1"/>
</dbReference>
<evidence type="ECO:0000313" key="3">
    <source>
        <dbReference type="Proteomes" id="UP000549617"/>
    </source>
</evidence>
<keyword evidence="2" id="KW-0223">Dioxygenase</keyword>
<keyword evidence="3" id="KW-1185">Reference proteome</keyword>
<protein>
    <submittedName>
        <fullName evidence="2">Catechol 2,3-dioxygenase-like lactoylglutathione lyase family enzyme</fullName>
    </submittedName>
</protein>
<keyword evidence="2" id="KW-0456">Lyase</keyword>
<feature type="domain" description="VOC" evidence="1">
    <location>
        <begin position="5"/>
        <end position="129"/>
    </location>
</feature>
<dbReference type="SUPFAM" id="SSF54593">
    <property type="entry name" value="Glyoxalase/Bleomycin resistance protein/Dihydroxybiphenyl dioxygenase"/>
    <property type="match status" value="1"/>
</dbReference>